<keyword evidence="5" id="KW-0547">Nucleotide-binding</keyword>
<comment type="pathway">
    <text evidence="2">Protein modification; protein lipoylation via exogenous pathway; protein N(6)-(lipoyl)lysine from lipoate: step 1/2.</text>
</comment>
<name>A0A133VRJ2_9EURY</name>
<dbReference type="EMBL" id="LHYO01000024">
    <property type="protein sequence ID" value="KXB09043.1"/>
    <property type="molecule type" value="Genomic_DNA"/>
</dbReference>
<comment type="catalytic activity">
    <reaction evidence="7">
        <text>L-lysyl-[lipoyl-carrier protein] + (R)-lipoate + ATP = N(6)-[(R)-lipoyl]-L-lysyl-[lipoyl-carrier protein] + AMP + diphosphate + H(+)</text>
        <dbReference type="Rhea" id="RHEA:49288"/>
        <dbReference type="Rhea" id="RHEA-COMP:10500"/>
        <dbReference type="Rhea" id="RHEA-COMP:10502"/>
        <dbReference type="ChEBI" id="CHEBI:15378"/>
        <dbReference type="ChEBI" id="CHEBI:29969"/>
        <dbReference type="ChEBI" id="CHEBI:30616"/>
        <dbReference type="ChEBI" id="CHEBI:33019"/>
        <dbReference type="ChEBI" id="CHEBI:83088"/>
        <dbReference type="ChEBI" id="CHEBI:83099"/>
        <dbReference type="ChEBI" id="CHEBI:456215"/>
        <dbReference type="EC" id="6.3.1.20"/>
    </reaction>
</comment>
<keyword evidence="4" id="KW-0436">Ligase</keyword>
<keyword evidence="10" id="KW-1185">Reference proteome</keyword>
<evidence type="ECO:0000256" key="2">
    <source>
        <dbReference type="ARBA" id="ARBA00005124"/>
    </source>
</evidence>
<feature type="domain" description="Lipoate protein ligase C-terminal" evidence="8">
    <location>
        <begin position="7"/>
        <end position="65"/>
    </location>
</feature>
<evidence type="ECO:0000256" key="5">
    <source>
        <dbReference type="ARBA" id="ARBA00022741"/>
    </source>
</evidence>
<evidence type="ECO:0000259" key="8">
    <source>
        <dbReference type="Pfam" id="PF10437"/>
    </source>
</evidence>
<evidence type="ECO:0000256" key="7">
    <source>
        <dbReference type="ARBA" id="ARBA00048037"/>
    </source>
</evidence>
<evidence type="ECO:0000256" key="3">
    <source>
        <dbReference type="ARBA" id="ARBA00012367"/>
    </source>
</evidence>
<evidence type="ECO:0000313" key="9">
    <source>
        <dbReference type="EMBL" id="KXB09043.1"/>
    </source>
</evidence>
<evidence type="ECO:0000256" key="6">
    <source>
        <dbReference type="ARBA" id="ARBA00022840"/>
    </source>
</evidence>
<protein>
    <recommendedName>
        <fullName evidence="3">lipoate--protein ligase</fullName>
        <ecNumber evidence="3">6.3.1.20</ecNumber>
    </recommendedName>
</protein>
<dbReference type="SUPFAM" id="SSF82649">
    <property type="entry name" value="SufE/NifU"/>
    <property type="match status" value="1"/>
</dbReference>
<evidence type="ECO:0000256" key="1">
    <source>
        <dbReference type="ARBA" id="ARBA00005085"/>
    </source>
</evidence>
<reference evidence="9 10" key="1">
    <citation type="journal article" date="2016" name="Sci. Rep.">
        <title>Metabolic traits of an uncultured archaeal lineage -MSBL1- from brine pools of the Red Sea.</title>
        <authorList>
            <person name="Mwirichia R."/>
            <person name="Alam I."/>
            <person name="Rashid M."/>
            <person name="Vinu M."/>
            <person name="Ba-Alawi W."/>
            <person name="Anthony Kamau A."/>
            <person name="Kamanda Ngugi D."/>
            <person name="Goker M."/>
            <person name="Klenk H.P."/>
            <person name="Bajic V."/>
            <person name="Stingl U."/>
        </authorList>
    </citation>
    <scope>NUCLEOTIDE SEQUENCE [LARGE SCALE GENOMIC DNA]</scope>
    <source>
        <strain evidence="9">SCGC-AAA833F18</strain>
    </source>
</reference>
<dbReference type="EC" id="6.3.1.20" evidence="3"/>
<accession>A0A133VRJ2</accession>
<dbReference type="InterPro" id="IPR019491">
    <property type="entry name" value="Lipoate_protein_ligase_C"/>
</dbReference>
<sequence length="91" mass="10307">MPYAEFKAPKGVIKVELELEDNKISSLSLSGDFFMHPEGALDQLEETLINVRVEEEELLSTIQEFYDSTGVKTPMLEPKHWVKAILRAVGE</sequence>
<organism evidence="9 10">
    <name type="scientific">candidate division MSBL1 archaeon SCGC-AAA833F18</name>
    <dbReference type="NCBI Taxonomy" id="1698257"/>
    <lineage>
        <taxon>Archaea</taxon>
        <taxon>Methanobacteriati</taxon>
        <taxon>Methanobacteriota</taxon>
        <taxon>candidate division MSBL1</taxon>
    </lineage>
</organism>
<dbReference type="Proteomes" id="UP000070399">
    <property type="component" value="Unassembled WGS sequence"/>
</dbReference>
<evidence type="ECO:0000313" key="10">
    <source>
        <dbReference type="Proteomes" id="UP000070399"/>
    </source>
</evidence>
<dbReference type="GO" id="GO:0009249">
    <property type="term" value="P:protein lipoylation"/>
    <property type="evidence" value="ECO:0007669"/>
    <property type="project" value="UniProtKB-ARBA"/>
</dbReference>
<keyword evidence="6" id="KW-0067">ATP-binding</keyword>
<dbReference type="Gene3D" id="3.30.390.50">
    <property type="entry name" value="CO dehydrogenase flavoprotein, C-terminal domain"/>
    <property type="match status" value="1"/>
</dbReference>
<proteinExistence type="predicted"/>
<comment type="pathway">
    <text evidence="1">Protein modification; protein lipoylation via exogenous pathway; protein N(6)-(lipoyl)lysine from lipoate: step 2/2.</text>
</comment>
<dbReference type="Pfam" id="PF10437">
    <property type="entry name" value="Lip_prot_lig_C"/>
    <property type="match status" value="1"/>
</dbReference>
<dbReference type="GO" id="GO:0016979">
    <property type="term" value="F:lipoate-protein ligase activity"/>
    <property type="evidence" value="ECO:0007669"/>
    <property type="project" value="UniProtKB-EC"/>
</dbReference>
<dbReference type="AlphaFoldDB" id="A0A133VRJ2"/>
<dbReference type="GO" id="GO:0005524">
    <property type="term" value="F:ATP binding"/>
    <property type="evidence" value="ECO:0007669"/>
    <property type="project" value="UniProtKB-KW"/>
</dbReference>
<evidence type="ECO:0000256" key="4">
    <source>
        <dbReference type="ARBA" id="ARBA00022598"/>
    </source>
</evidence>
<comment type="caution">
    <text evidence="9">The sequence shown here is derived from an EMBL/GenBank/DDBJ whole genome shotgun (WGS) entry which is preliminary data.</text>
</comment>
<gene>
    <name evidence="9" type="ORF">AKJ35_01485</name>
</gene>
<dbReference type="UniPathway" id="UPA00537">
    <property type="reaction ID" value="UER00594"/>
</dbReference>